<evidence type="ECO:0000256" key="1">
    <source>
        <dbReference type="SAM" id="MobiDB-lite"/>
    </source>
</evidence>
<gene>
    <name evidence="2" type="ORF">AW171_hschr53135</name>
</gene>
<dbReference type="Proteomes" id="UP000243052">
    <property type="component" value="Chromosome v"/>
</dbReference>
<protein>
    <submittedName>
        <fullName evidence="2">HEL080Wp</fullName>
    </submittedName>
</protein>
<organism evidence="2 3">
    <name type="scientific">Eremothecium sinecaudum</name>
    <dbReference type="NCBI Taxonomy" id="45286"/>
    <lineage>
        <taxon>Eukaryota</taxon>
        <taxon>Fungi</taxon>
        <taxon>Dikarya</taxon>
        <taxon>Ascomycota</taxon>
        <taxon>Saccharomycotina</taxon>
        <taxon>Saccharomycetes</taxon>
        <taxon>Saccharomycetales</taxon>
        <taxon>Saccharomycetaceae</taxon>
        <taxon>Eremothecium</taxon>
    </lineage>
</organism>
<dbReference type="EMBL" id="CP014245">
    <property type="protein sequence ID" value="AMD21200.1"/>
    <property type="molecule type" value="Genomic_DNA"/>
</dbReference>
<dbReference type="PANTHER" id="PTHR24030">
    <property type="entry name" value="PROTEIN CMSS1"/>
    <property type="match status" value="1"/>
</dbReference>
<feature type="compositionally biased region" description="Acidic residues" evidence="1">
    <location>
        <begin position="1"/>
        <end position="12"/>
    </location>
</feature>
<dbReference type="PANTHER" id="PTHR24030:SF0">
    <property type="entry name" value="PROTEIN CMSS1"/>
    <property type="match status" value="1"/>
</dbReference>
<proteinExistence type="predicted"/>
<dbReference type="OrthoDB" id="1929311at2759"/>
<evidence type="ECO:0000313" key="2">
    <source>
        <dbReference type="EMBL" id="AMD21200.1"/>
    </source>
</evidence>
<feature type="compositionally biased region" description="Basic residues" evidence="1">
    <location>
        <begin position="59"/>
        <end position="70"/>
    </location>
</feature>
<name>A0A0X8HTL4_9SACH</name>
<dbReference type="GO" id="GO:0005634">
    <property type="term" value="C:nucleus"/>
    <property type="evidence" value="ECO:0007669"/>
    <property type="project" value="TreeGrafter"/>
</dbReference>
<dbReference type="AlphaFoldDB" id="A0A0X8HTL4"/>
<accession>A0A0X8HTL4</accession>
<dbReference type="STRING" id="45286.A0A0X8HTL4"/>
<dbReference type="InterPro" id="IPR032704">
    <property type="entry name" value="Cms1"/>
</dbReference>
<feature type="region of interest" description="Disordered" evidence="1">
    <location>
        <begin position="1"/>
        <end position="70"/>
    </location>
</feature>
<dbReference type="GO" id="GO:0030686">
    <property type="term" value="C:90S preribosome"/>
    <property type="evidence" value="ECO:0007669"/>
    <property type="project" value="TreeGrafter"/>
</dbReference>
<dbReference type="RefSeq" id="XP_017988196.1">
    <property type="nucleotide sequence ID" value="XM_018132523.1"/>
</dbReference>
<keyword evidence="3" id="KW-1185">Reference proteome</keyword>
<sequence length="295" mass="33776">MSYGDELDDGLEYEVGSIASDVEGSIDETDEHLSSKSNDNKRSQESDNEADKSLEHMSKRQKKLAKSAFHKKKMEKMEFEKEQKRSVPRKAPEEIQEYLTRLIREKNPNLSVLEEELYFKKTDFISTQSFDKERNLSSFESFVNGYSKSPKALIFAQSNIRVADIFRSLGGAKCCIKLFSKTKLHDDVANVEELLQSSKPGTKQSDSVKNKNKKDKQPESKKDIKYFISTPTRMAKIVENTEAFFQGKEKLDIIIDASYLDPKTNSIFTSEDGMTLVRVLKKFLSKKSSVKILLY</sequence>
<reference evidence="2 3" key="1">
    <citation type="submission" date="2016-01" db="EMBL/GenBank/DDBJ databases">
        <title>Genome sequence of the yeast Holleya sinecauda.</title>
        <authorList>
            <person name="Dietrich F.S."/>
        </authorList>
    </citation>
    <scope>NUCLEOTIDE SEQUENCE [LARGE SCALE GENOMIC DNA]</scope>
    <source>
        <strain evidence="2 3">ATCC 58844</strain>
    </source>
</reference>
<evidence type="ECO:0000313" key="3">
    <source>
        <dbReference type="Proteomes" id="UP000243052"/>
    </source>
</evidence>
<feature type="region of interest" description="Disordered" evidence="1">
    <location>
        <begin position="196"/>
        <end position="219"/>
    </location>
</feature>
<feature type="compositionally biased region" description="Basic and acidic residues" evidence="1">
    <location>
        <begin position="31"/>
        <end position="58"/>
    </location>
</feature>
<dbReference type="GeneID" id="28724478"/>